<organism evidence="4 5">
    <name type="scientific">Neobacillus ginsengisoli</name>
    <dbReference type="NCBI Taxonomy" id="904295"/>
    <lineage>
        <taxon>Bacteria</taxon>
        <taxon>Bacillati</taxon>
        <taxon>Bacillota</taxon>
        <taxon>Bacilli</taxon>
        <taxon>Bacillales</taxon>
        <taxon>Bacillaceae</taxon>
        <taxon>Neobacillus</taxon>
    </lineage>
</organism>
<evidence type="ECO:0000256" key="1">
    <source>
        <dbReference type="ARBA" id="ARBA00010928"/>
    </source>
</evidence>
<reference evidence="4 5" key="1">
    <citation type="submission" date="2023-07" db="EMBL/GenBank/DDBJ databases">
        <title>Genomic Encyclopedia of Type Strains, Phase IV (KMG-IV): sequencing the most valuable type-strain genomes for metagenomic binning, comparative biology and taxonomic classification.</title>
        <authorList>
            <person name="Goeker M."/>
        </authorList>
    </citation>
    <scope>NUCLEOTIDE SEQUENCE [LARGE SCALE GENOMIC DNA]</scope>
    <source>
        <strain evidence="4 5">DSM 27594</strain>
    </source>
</reference>
<dbReference type="InterPro" id="IPR004104">
    <property type="entry name" value="Gfo/Idh/MocA-like_OxRdtase_C"/>
</dbReference>
<gene>
    <name evidence="4" type="ORF">J2S10_004652</name>
</gene>
<evidence type="ECO:0000313" key="5">
    <source>
        <dbReference type="Proteomes" id="UP001224122"/>
    </source>
</evidence>
<evidence type="ECO:0000313" key="4">
    <source>
        <dbReference type="EMBL" id="MDQ0201446.1"/>
    </source>
</evidence>
<name>A0ABT9Y121_9BACI</name>
<evidence type="ECO:0000259" key="2">
    <source>
        <dbReference type="Pfam" id="PF01408"/>
    </source>
</evidence>
<feature type="domain" description="Gfo/Idh/MocA-like oxidoreductase C-terminal" evidence="3">
    <location>
        <begin position="138"/>
        <end position="344"/>
    </location>
</feature>
<comment type="similarity">
    <text evidence="1">Belongs to the Gfo/Idh/MocA family.</text>
</comment>
<proteinExistence type="inferred from homology"/>
<dbReference type="Gene3D" id="3.30.360.10">
    <property type="entry name" value="Dihydrodipicolinate Reductase, domain 2"/>
    <property type="match status" value="1"/>
</dbReference>
<comment type="caution">
    <text evidence="4">The sequence shown here is derived from an EMBL/GenBank/DDBJ whole genome shotgun (WGS) entry which is preliminary data.</text>
</comment>
<dbReference type="Pfam" id="PF01408">
    <property type="entry name" value="GFO_IDH_MocA"/>
    <property type="match status" value="1"/>
</dbReference>
<dbReference type="Proteomes" id="UP001224122">
    <property type="component" value="Unassembled WGS sequence"/>
</dbReference>
<dbReference type="InterPro" id="IPR052515">
    <property type="entry name" value="Gfo/Idh/MocA_Oxidoreductase"/>
</dbReference>
<protein>
    <submittedName>
        <fullName evidence="4">Dehydrogenase</fullName>
    </submittedName>
</protein>
<dbReference type="EMBL" id="JAUSTW010000009">
    <property type="protein sequence ID" value="MDQ0201446.1"/>
    <property type="molecule type" value="Genomic_DNA"/>
</dbReference>
<dbReference type="RefSeq" id="WP_307412733.1">
    <property type="nucleotide sequence ID" value="NZ_JAUSTW010000009.1"/>
</dbReference>
<sequence length="347" mass="38734">MLKEFRFAVIGCGGISKLHIKQIQSIPNAKLIAVADEVEERAKEFGELYDVDWYVGYKEMLKRDDIDIVNIVTPSGLHGKIAIDVAKSGMHVIVEKPIEVTLEKANEMIQVCKESNVKLTVISQHRFDAATRKIHNDIIEGKFGELVMGQACIHWYRSQAYYDSGAWRGTWELDGGGVLMNQSIHTIDLLQLFMGPVESVFAHTATKAHKRIEVEDIAVATVKFKSGALGTITATTAAFPGLSTRIDIFGTKGTAIIQDDKLTQCYFSEENNIEFLDLEKTKNIAETIHLENHHQNAHRLQFLDMMDAITNDREPEVNGPEGIKPLEIILAIYKSAQTGKEISLPIT</sequence>
<dbReference type="InterPro" id="IPR000683">
    <property type="entry name" value="Gfo/Idh/MocA-like_OxRdtase_N"/>
</dbReference>
<dbReference type="InterPro" id="IPR036291">
    <property type="entry name" value="NAD(P)-bd_dom_sf"/>
</dbReference>
<dbReference type="SUPFAM" id="SSF51735">
    <property type="entry name" value="NAD(P)-binding Rossmann-fold domains"/>
    <property type="match status" value="1"/>
</dbReference>
<dbReference type="Gene3D" id="3.40.50.720">
    <property type="entry name" value="NAD(P)-binding Rossmann-like Domain"/>
    <property type="match status" value="1"/>
</dbReference>
<accession>A0ABT9Y121</accession>
<dbReference type="PANTHER" id="PTHR43249">
    <property type="entry name" value="UDP-N-ACETYL-2-AMINO-2-DEOXY-D-GLUCURONATE OXIDASE"/>
    <property type="match status" value="1"/>
</dbReference>
<dbReference type="Pfam" id="PF02894">
    <property type="entry name" value="GFO_IDH_MocA_C"/>
    <property type="match status" value="1"/>
</dbReference>
<dbReference type="PANTHER" id="PTHR43249:SF1">
    <property type="entry name" value="D-GLUCOSIDE 3-DEHYDROGENASE"/>
    <property type="match status" value="1"/>
</dbReference>
<dbReference type="SUPFAM" id="SSF55347">
    <property type="entry name" value="Glyceraldehyde-3-phosphate dehydrogenase-like, C-terminal domain"/>
    <property type="match status" value="1"/>
</dbReference>
<evidence type="ECO:0000259" key="3">
    <source>
        <dbReference type="Pfam" id="PF02894"/>
    </source>
</evidence>
<keyword evidence="5" id="KW-1185">Reference proteome</keyword>
<feature type="domain" description="Gfo/Idh/MocA-like oxidoreductase N-terminal" evidence="2">
    <location>
        <begin position="5"/>
        <end position="121"/>
    </location>
</feature>